<proteinExistence type="predicted"/>
<sequence>MNRITFLRVVLCSTLALNAAISAVAHADNNKLSLSVELPRMDVAEYHKPYVAVWLEDSSRKSTQVALWYDQDMKDDEGKKWLKDIRQWWRRIGRQAEQPFDGLTSATKGPGKHIISVDLNAEQLKTLPAGEYQLRIEASREVGGREVINVPIVLPVNASDYPLQAKGSTELGAVEVMLD</sequence>
<name>A0ABY3MSV0_9GAMM</name>
<dbReference type="Pfam" id="PF10029">
    <property type="entry name" value="DUF2271"/>
    <property type="match status" value="1"/>
</dbReference>
<dbReference type="EMBL" id="PJAI02000033">
    <property type="protein sequence ID" value="TYK64273.1"/>
    <property type="molecule type" value="Genomic_DNA"/>
</dbReference>
<keyword evidence="1" id="KW-0732">Signal</keyword>
<evidence type="ECO:0000313" key="2">
    <source>
        <dbReference type="EMBL" id="TYK64273.1"/>
    </source>
</evidence>
<comment type="caution">
    <text evidence="2">The sequence shown here is derived from an EMBL/GenBank/DDBJ whole genome shotgun (WGS) entry which is preliminary data.</text>
</comment>
<accession>A0ABY3MSV0</accession>
<evidence type="ECO:0000256" key="1">
    <source>
        <dbReference type="SAM" id="SignalP"/>
    </source>
</evidence>
<evidence type="ECO:0000313" key="3">
    <source>
        <dbReference type="Proteomes" id="UP000815846"/>
    </source>
</evidence>
<dbReference type="Proteomes" id="UP000815846">
    <property type="component" value="Unassembled WGS sequence"/>
</dbReference>
<organism evidence="2 3">
    <name type="scientific">Colwellia echini</name>
    <dbReference type="NCBI Taxonomy" id="1982103"/>
    <lineage>
        <taxon>Bacteria</taxon>
        <taxon>Pseudomonadati</taxon>
        <taxon>Pseudomonadota</taxon>
        <taxon>Gammaproteobacteria</taxon>
        <taxon>Alteromonadales</taxon>
        <taxon>Colwelliaceae</taxon>
        <taxon>Colwellia</taxon>
    </lineage>
</organism>
<gene>
    <name evidence="2" type="ORF">CWS31_016565</name>
</gene>
<keyword evidence="3" id="KW-1185">Reference proteome</keyword>
<feature type="signal peptide" evidence="1">
    <location>
        <begin position="1"/>
        <end position="27"/>
    </location>
</feature>
<feature type="chain" id="PRO_5046603621" evidence="1">
    <location>
        <begin position="28"/>
        <end position="179"/>
    </location>
</feature>
<protein>
    <submittedName>
        <fullName evidence="2">DUF2271 domain-containing protein</fullName>
    </submittedName>
</protein>
<reference evidence="2 3" key="1">
    <citation type="submission" date="2019-08" db="EMBL/GenBank/DDBJ databases">
        <title>Microbe sample from Colwellia echini.</title>
        <authorList>
            <person name="Christiansen L."/>
            <person name="Pathiraja D."/>
            <person name="Schultz-Johansen M."/>
            <person name="Choi I.-G."/>
            <person name="Stougaard P."/>
        </authorList>
    </citation>
    <scope>NUCLEOTIDE SEQUENCE [LARGE SCALE GENOMIC DNA]</scope>
    <source>
        <strain evidence="2 3">A3</strain>
    </source>
</reference>
<dbReference type="PIRSF" id="PIRSF014995">
    <property type="entry name" value="UCP014995"/>
    <property type="match status" value="1"/>
</dbReference>
<dbReference type="InterPro" id="IPR014469">
    <property type="entry name" value="DUF2271"/>
</dbReference>
<dbReference type="RefSeq" id="WP_101343764.1">
    <property type="nucleotide sequence ID" value="NZ_PJAI02000033.1"/>
</dbReference>